<keyword evidence="4" id="KW-1185">Reference proteome</keyword>
<feature type="signal peptide" evidence="2">
    <location>
        <begin position="1"/>
        <end position="25"/>
    </location>
</feature>
<dbReference type="PROSITE" id="PS51257">
    <property type="entry name" value="PROKAR_LIPOPROTEIN"/>
    <property type="match status" value="1"/>
</dbReference>
<evidence type="ECO:0000313" key="3">
    <source>
        <dbReference type="EMBL" id="MEW2361054.1"/>
    </source>
</evidence>
<name>A0ABV3LQ12_9ACTN</name>
<feature type="compositionally biased region" description="Basic and acidic residues" evidence="1">
    <location>
        <begin position="223"/>
        <end position="234"/>
    </location>
</feature>
<keyword evidence="2" id="KW-0732">Signal</keyword>
<dbReference type="EMBL" id="JBEYRS010000001">
    <property type="protein sequence ID" value="MEW2361054.1"/>
    <property type="molecule type" value="Genomic_DNA"/>
</dbReference>
<feature type="region of interest" description="Disordered" evidence="1">
    <location>
        <begin position="222"/>
        <end position="246"/>
    </location>
</feature>
<reference evidence="3 4" key="1">
    <citation type="submission" date="2024-06" db="EMBL/GenBank/DDBJ databases">
        <title>The Natural Products Discovery Center: Release of the First 8490 Sequenced Strains for Exploring Actinobacteria Biosynthetic Diversity.</title>
        <authorList>
            <person name="Kalkreuter E."/>
            <person name="Kautsar S.A."/>
            <person name="Yang D."/>
            <person name="Bader C.D."/>
            <person name="Teijaro C.N."/>
            <person name="Fluegel L."/>
            <person name="Davis C.M."/>
            <person name="Simpson J.R."/>
            <person name="Lauterbach L."/>
            <person name="Steele A.D."/>
            <person name="Gui C."/>
            <person name="Meng S."/>
            <person name="Li G."/>
            <person name="Viehrig K."/>
            <person name="Ye F."/>
            <person name="Su P."/>
            <person name="Kiefer A.F."/>
            <person name="Nichols A."/>
            <person name="Cepeda A.J."/>
            <person name="Yan W."/>
            <person name="Fan B."/>
            <person name="Jiang Y."/>
            <person name="Adhikari A."/>
            <person name="Zheng C.-J."/>
            <person name="Schuster L."/>
            <person name="Cowan T.M."/>
            <person name="Smanski M.J."/>
            <person name="Chevrette M.G."/>
            <person name="De Carvalho L.P.S."/>
            <person name="Shen B."/>
        </authorList>
    </citation>
    <scope>NUCLEOTIDE SEQUENCE [LARGE SCALE GENOMIC DNA]</scope>
    <source>
        <strain evidence="3 4">NPDC047833</strain>
    </source>
</reference>
<gene>
    <name evidence="3" type="ORF">AB0887_03620</name>
</gene>
<proteinExistence type="predicted"/>
<dbReference type="Proteomes" id="UP001553843">
    <property type="component" value="Unassembled WGS sequence"/>
</dbReference>
<sequence length="261" mass="26441">MKSAVSRVVVAVSIVAALGATSACGGSGGDDGEKSAKPGAGSAKGGDAAARLEKAALVTGDVKGYEVEKPKGAGKAGKADPATCAPLADILGTGTSPRPEAYVSRTLTRTDDKDSTTTRVGLSAYAEADAERLMADLRAASKAKKCATFHVGGHRYFGVRPTAPTGAAGAAGANKPNLGGDEVVSYKLAHPMGEYVARQTITVVRDGGTLAVFDASNLYDPEGVQHDREAERNGMESVGTPKADEDPKVAAAIVDAQLGRL</sequence>
<comment type="caution">
    <text evidence="3">The sequence shown here is derived from an EMBL/GenBank/DDBJ whole genome shotgun (WGS) entry which is preliminary data.</text>
</comment>
<protein>
    <recommendedName>
        <fullName evidence="5">Lipoprotein</fullName>
    </recommendedName>
</protein>
<evidence type="ECO:0008006" key="5">
    <source>
        <dbReference type="Google" id="ProtNLM"/>
    </source>
</evidence>
<organism evidence="3 4">
    <name type="scientific">Streptomyces huasconensis</name>
    <dbReference type="NCBI Taxonomy" id="1854574"/>
    <lineage>
        <taxon>Bacteria</taxon>
        <taxon>Bacillati</taxon>
        <taxon>Actinomycetota</taxon>
        <taxon>Actinomycetes</taxon>
        <taxon>Kitasatosporales</taxon>
        <taxon>Streptomycetaceae</taxon>
        <taxon>Streptomyces</taxon>
    </lineage>
</organism>
<feature type="chain" id="PRO_5047458619" description="Lipoprotein" evidence="2">
    <location>
        <begin position="26"/>
        <end position="261"/>
    </location>
</feature>
<evidence type="ECO:0000256" key="2">
    <source>
        <dbReference type="SAM" id="SignalP"/>
    </source>
</evidence>
<evidence type="ECO:0000313" key="4">
    <source>
        <dbReference type="Proteomes" id="UP001553843"/>
    </source>
</evidence>
<dbReference type="RefSeq" id="WP_359776358.1">
    <property type="nucleotide sequence ID" value="NZ_JBEYRR010000003.1"/>
</dbReference>
<evidence type="ECO:0000256" key="1">
    <source>
        <dbReference type="SAM" id="MobiDB-lite"/>
    </source>
</evidence>
<feature type="region of interest" description="Disordered" evidence="1">
    <location>
        <begin position="24"/>
        <end position="46"/>
    </location>
</feature>
<accession>A0ABV3LQ12</accession>
<feature type="compositionally biased region" description="Low complexity" evidence="1">
    <location>
        <begin position="37"/>
        <end position="46"/>
    </location>
</feature>